<evidence type="ECO:0000313" key="3">
    <source>
        <dbReference type="Proteomes" id="UP001189429"/>
    </source>
</evidence>
<protein>
    <submittedName>
        <fullName evidence="2">Uncharacterized protein</fullName>
    </submittedName>
</protein>
<evidence type="ECO:0000313" key="2">
    <source>
        <dbReference type="EMBL" id="CAK0898147.1"/>
    </source>
</evidence>
<proteinExistence type="predicted"/>
<evidence type="ECO:0000256" key="1">
    <source>
        <dbReference type="SAM" id="MobiDB-lite"/>
    </source>
</evidence>
<dbReference type="EMBL" id="CAUYUJ010020434">
    <property type="protein sequence ID" value="CAK0898147.1"/>
    <property type="molecule type" value="Genomic_DNA"/>
</dbReference>
<feature type="region of interest" description="Disordered" evidence="1">
    <location>
        <begin position="437"/>
        <end position="483"/>
    </location>
</feature>
<keyword evidence="3" id="KW-1185">Reference proteome</keyword>
<sequence length="544" mass="61370">MFGWMMATRTVTYEMEAETKVEAEATDRRSDAWGACESISFERMDTNEAFDQSFGKLDVLYRYTQEVEFPGRCDALFGEFSRLPKQTLNAYVLRHGQELSKLREAGLDLQGLLAGWHMMTRSTIPRLQIPNLKTLCNSRLTMQVVTESLKTMLCGDSTAHKKDIERLTNTYWGKSYEGGDSYWAEEGGDDAYWYEDGCTDELYYEDDVWHEEDEEPIPELEDAYEAPEEAFTNYMEARAKMRELATARGSYQVVALMDDRRGADEPEDAKMLYEIRGDMTMSEIAPSPATTTVEEVSLATATGMGVGDSGATKPVMGLEGWPAWLEKLQKMGLSSEIHTATCHKTFRFGNDETATAKQQVTCPVWAKNARRQMIVYLVSGRGVSAGGEACLEEWGMVIDHRNNEVMHLEEQAPEWIDMETNETGHMIIDMLSFPSDVPAADEESSSTDSDTAAATATPTIENAGTTKLNARQPEDWLTETNRTLNSKPKAKRRFWEIFVAEGRIQHCVEKHGGFKTEKFTLETGWDFTNGSHRTAFMGKLVKEE</sequence>
<feature type="non-terminal residue" evidence="2">
    <location>
        <position position="544"/>
    </location>
</feature>
<gene>
    <name evidence="2" type="ORF">PCOR1329_LOCUS76103</name>
</gene>
<name>A0ABN9XES5_9DINO</name>
<dbReference type="Proteomes" id="UP001189429">
    <property type="component" value="Unassembled WGS sequence"/>
</dbReference>
<reference evidence="2" key="1">
    <citation type="submission" date="2023-10" db="EMBL/GenBank/DDBJ databases">
        <authorList>
            <person name="Chen Y."/>
            <person name="Shah S."/>
            <person name="Dougan E. K."/>
            <person name="Thang M."/>
            <person name="Chan C."/>
        </authorList>
    </citation>
    <scope>NUCLEOTIDE SEQUENCE [LARGE SCALE GENOMIC DNA]</scope>
</reference>
<comment type="caution">
    <text evidence="2">The sequence shown here is derived from an EMBL/GenBank/DDBJ whole genome shotgun (WGS) entry which is preliminary data.</text>
</comment>
<feature type="compositionally biased region" description="Polar residues" evidence="1">
    <location>
        <begin position="458"/>
        <end position="469"/>
    </location>
</feature>
<organism evidence="2 3">
    <name type="scientific">Prorocentrum cordatum</name>
    <dbReference type="NCBI Taxonomy" id="2364126"/>
    <lineage>
        <taxon>Eukaryota</taxon>
        <taxon>Sar</taxon>
        <taxon>Alveolata</taxon>
        <taxon>Dinophyceae</taxon>
        <taxon>Prorocentrales</taxon>
        <taxon>Prorocentraceae</taxon>
        <taxon>Prorocentrum</taxon>
    </lineage>
</organism>
<feature type="compositionally biased region" description="Low complexity" evidence="1">
    <location>
        <begin position="446"/>
        <end position="457"/>
    </location>
</feature>
<accession>A0ABN9XES5</accession>